<keyword evidence="4" id="KW-0862">Zinc</keyword>
<reference evidence="6 7" key="1">
    <citation type="journal article" date="2007" name="Appl. Environ. Microbiol.">
        <title>Rhizobial factors required for stem nodule maturation and maintenance in Sesbania rostrata-Azorhizobium caulinodans ORS571 symbiosis.</title>
        <authorList>
            <person name="Suzuki S."/>
            <person name="Aono T."/>
            <person name="Lee KB."/>
            <person name="Suzuki T."/>
            <person name="Liu CT."/>
            <person name="Miwa H."/>
            <person name="Wakao S."/>
            <person name="Iki T."/>
            <person name="Oyaizu H."/>
        </authorList>
    </citation>
    <scope>NUCLEOTIDE SEQUENCE [LARGE SCALE GENOMIC DNA]</scope>
    <source>
        <strain evidence="7">ATCC 43989 / DSM 5975 / JCM 20966 / LMG 6465 / NBRC 14845 / NCIMB 13405 / ORS 571</strain>
    </source>
</reference>
<dbReference type="CDD" id="cd08255">
    <property type="entry name" value="2-desacetyl-2-hydroxyethyl_bacteriochlorophyllide_like"/>
    <property type="match status" value="1"/>
</dbReference>
<evidence type="ECO:0000256" key="1">
    <source>
        <dbReference type="ARBA" id="ARBA00001947"/>
    </source>
</evidence>
<dbReference type="GO" id="GO:0046872">
    <property type="term" value="F:metal ion binding"/>
    <property type="evidence" value="ECO:0007669"/>
    <property type="project" value="UniProtKB-KW"/>
</dbReference>
<dbReference type="PANTHER" id="PTHR43350:SF19">
    <property type="entry name" value="D-GULOSIDE 3-DEHYDROGENASE"/>
    <property type="match status" value="1"/>
</dbReference>
<dbReference type="EMBL" id="AP009384">
    <property type="protein sequence ID" value="BAF90164.1"/>
    <property type="molecule type" value="Genomic_DNA"/>
</dbReference>
<name>A8HSC4_AZOC5</name>
<accession>A8HSC4</accession>
<organism evidence="6 7">
    <name type="scientific">Azorhizobium caulinodans (strain ATCC 43989 / DSM 5975 / JCM 20966 / LMG 6465 / NBRC 14845 / NCIMB 13405 / ORS 571)</name>
    <dbReference type="NCBI Taxonomy" id="438753"/>
    <lineage>
        <taxon>Bacteria</taxon>
        <taxon>Pseudomonadati</taxon>
        <taxon>Pseudomonadota</taxon>
        <taxon>Alphaproteobacteria</taxon>
        <taxon>Hyphomicrobiales</taxon>
        <taxon>Xanthobacteraceae</taxon>
        <taxon>Azorhizobium</taxon>
    </lineage>
</organism>
<dbReference type="GO" id="GO:0016491">
    <property type="term" value="F:oxidoreductase activity"/>
    <property type="evidence" value="ECO:0007669"/>
    <property type="project" value="UniProtKB-KW"/>
</dbReference>
<dbReference type="SUPFAM" id="SSF51735">
    <property type="entry name" value="NAD(P)-binding Rossmann-fold domains"/>
    <property type="match status" value="1"/>
</dbReference>
<evidence type="ECO:0000313" key="6">
    <source>
        <dbReference type="EMBL" id="BAF90164.1"/>
    </source>
</evidence>
<keyword evidence="5" id="KW-0560">Oxidoreductase</keyword>
<gene>
    <name evidence="6" type="ordered locus">AZC_4166</name>
</gene>
<reference evidence="6 7" key="4">
    <citation type="journal article" date="2009" name="Appl. Environ. Microbiol.">
        <title>Comparative genome-wide transcriptional profiling of Azorhizobium caulinodans ORS571 grown under free-living and symbiotic conditions.</title>
        <authorList>
            <person name="Tsukada S."/>
            <person name="Aono T."/>
            <person name="Akiba N."/>
            <person name="Lee KB."/>
            <person name="Liu CT."/>
            <person name="Toyazaki H."/>
            <person name="Oyaizu H."/>
        </authorList>
    </citation>
    <scope>NUCLEOTIDE SEQUENCE [LARGE SCALE GENOMIC DNA]</scope>
    <source>
        <strain evidence="7">ATCC 43989 / DSM 5975 / JCM 20966 / LMG 6465 / NBRC 14845 / NCIMB 13405 / ORS 571</strain>
    </source>
</reference>
<dbReference type="PANTHER" id="PTHR43350">
    <property type="entry name" value="NAD-DEPENDENT ALCOHOL DEHYDROGENASE"/>
    <property type="match status" value="1"/>
</dbReference>
<protein>
    <submittedName>
        <fullName evidence="6">Putative dehydrogenase</fullName>
    </submittedName>
</protein>
<evidence type="ECO:0000256" key="3">
    <source>
        <dbReference type="ARBA" id="ARBA00022723"/>
    </source>
</evidence>
<evidence type="ECO:0000256" key="4">
    <source>
        <dbReference type="ARBA" id="ARBA00022833"/>
    </source>
</evidence>
<proteinExistence type="inferred from homology"/>
<dbReference type="InterPro" id="IPR011032">
    <property type="entry name" value="GroES-like_sf"/>
</dbReference>
<keyword evidence="3" id="KW-0479">Metal-binding</keyword>
<dbReference type="KEGG" id="azc:AZC_4166"/>
<dbReference type="STRING" id="438753.AZC_4166"/>
<dbReference type="Gene3D" id="3.90.180.10">
    <property type="entry name" value="Medium-chain alcohol dehydrogenases, catalytic domain"/>
    <property type="match status" value="1"/>
</dbReference>
<reference evidence="6 7" key="6">
    <citation type="journal article" date="2011" name="Appl. Environ. Microbiol.">
        <title>Involvement of the azorhizobial chromosome partition gene (parA) in the onset of bacteroid differentiation during Sesbania rostrata stem nodule development.</title>
        <authorList>
            <person name="Liu CT."/>
            <person name="Lee KB."/>
            <person name="Wang YS."/>
            <person name="Peng MH."/>
            <person name="Lee KT."/>
            <person name="Suzuki S."/>
            <person name="Suzuki T."/>
            <person name="Oyaizu H."/>
        </authorList>
    </citation>
    <scope>NUCLEOTIDE SEQUENCE [LARGE SCALE GENOMIC DNA]</scope>
    <source>
        <strain evidence="7">ATCC 43989 / DSM 5975 / JCM 20966 / LMG 6465 / NBRC 14845 / NCIMB 13405 / ORS 571</strain>
    </source>
</reference>
<reference evidence="6 7" key="5">
    <citation type="journal article" date="2010" name="Appl. Environ. Microbiol.">
        <title>phrR-like gene praR of Azorhizobium caulinodans ORS571 is essential for symbiosis with Sesbania rostrata and is involved in expression of reb genes.</title>
        <authorList>
            <person name="Akiba N."/>
            <person name="Aono T."/>
            <person name="Toyazaki H."/>
            <person name="Sato S."/>
            <person name="Oyaizu H."/>
        </authorList>
    </citation>
    <scope>NUCLEOTIDE SEQUENCE [LARGE SCALE GENOMIC DNA]</scope>
    <source>
        <strain evidence="7">ATCC 43989 / DSM 5975 / JCM 20966 / LMG 6465 / NBRC 14845 / NCIMB 13405 / ORS 571</strain>
    </source>
</reference>
<dbReference type="InterPro" id="IPR036291">
    <property type="entry name" value="NAD(P)-bd_dom_sf"/>
</dbReference>
<dbReference type="RefSeq" id="WP_012172686.1">
    <property type="nucleotide sequence ID" value="NC_009937.1"/>
</dbReference>
<comment type="similarity">
    <text evidence="2">Belongs to the zinc-containing alcohol dehydrogenase family.</text>
</comment>
<dbReference type="Proteomes" id="UP000000270">
    <property type="component" value="Chromosome"/>
</dbReference>
<comment type="cofactor">
    <cofactor evidence="1">
        <name>Zn(2+)</name>
        <dbReference type="ChEBI" id="CHEBI:29105"/>
    </cofactor>
</comment>
<reference evidence="6 7" key="3">
    <citation type="journal article" date="2008" name="BMC Genomics">
        <title>The genome of the versatile nitrogen fixer Azorhizobium caulinodans ORS571.</title>
        <authorList>
            <person name="Lee KB."/>
            <person name="Backer P.D."/>
            <person name="Aono T."/>
            <person name="Liu CT."/>
            <person name="Suzuki S."/>
            <person name="Suzuki T."/>
            <person name="Kaneko T."/>
            <person name="Yamada M."/>
            <person name="Tabata S."/>
            <person name="Kupfer D.M."/>
            <person name="Najar F.Z."/>
            <person name="Wiley G.B."/>
            <person name="Roe B."/>
            <person name="Binnewies T.T."/>
            <person name="Ussery D.W."/>
            <person name="D'Haeze W."/>
            <person name="Herder J.D."/>
            <person name="Gevers D."/>
            <person name="Vereecke D."/>
            <person name="Holsters M."/>
            <person name="Oyaizu H."/>
        </authorList>
    </citation>
    <scope>NUCLEOTIDE SEQUENCE [LARGE SCALE GENOMIC DNA]</scope>
    <source>
        <strain evidence="7">ATCC 43989 / DSM 5975 / JCM 20966 / LMG 6465 / NBRC 14845 / NCIMB 13405 / ORS 571</strain>
    </source>
</reference>
<reference evidence="7" key="2">
    <citation type="submission" date="2007-04" db="EMBL/GenBank/DDBJ databases">
        <title>Complete genome sequence of the nitrogen-fixing bacterium Azorhizobium caulinodans ORS571.</title>
        <authorList>
            <person name="Lee K.B."/>
            <person name="Backer P.D."/>
            <person name="Aono T."/>
            <person name="Liu C.T."/>
            <person name="Suzuki S."/>
            <person name="Suzuki T."/>
            <person name="Kaneko T."/>
            <person name="Yamada M."/>
            <person name="Tabata S."/>
            <person name="Kupfer D.M."/>
            <person name="Najar F.Z."/>
            <person name="Wiley G.B."/>
            <person name="Roe B."/>
            <person name="Binnewies T."/>
            <person name="Ussery D."/>
            <person name="Vereecke D."/>
            <person name="Gevers D."/>
            <person name="Holsters M."/>
            <person name="Oyaizu H."/>
        </authorList>
    </citation>
    <scope>NUCLEOTIDE SEQUENCE [LARGE SCALE GENOMIC DNA]</scope>
    <source>
        <strain evidence="7">ATCC 43989 / DSM 5975 / JCM 20966 / LMG 6465 / NBRC 14845 / NCIMB 13405 / ORS 571</strain>
    </source>
</reference>
<dbReference type="SUPFAM" id="SSF50129">
    <property type="entry name" value="GroES-like"/>
    <property type="match status" value="1"/>
</dbReference>
<evidence type="ECO:0000256" key="2">
    <source>
        <dbReference type="ARBA" id="ARBA00008072"/>
    </source>
</evidence>
<dbReference type="HOGENOM" id="CLU_026673_9_0_5"/>
<dbReference type="AlphaFoldDB" id="A8HSC4"/>
<evidence type="ECO:0000256" key="5">
    <source>
        <dbReference type="ARBA" id="ARBA00023002"/>
    </source>
</evidence>
<dbReference type="eggNOG" id="COG1063">
    <property type="taxonomic scope" value="Bacteria"/>
</dbReference>
<evidence type="ECO:0000313" key="7">
    <source>
        <dbReference type="Proteomes" id="UP000000270"/>
    </source>
</evidence>
<sequence>MEAQSTRESSAQVGATATALWYVGPQRADVRTETLPRRGEGELLVETRWSALSRGTERLVFAGLVGPDHSERMRAPMQDGEFPFPVKYGYCAVGRVVEGPQRFLGRHVFVLHPHQDRFIVQADDVLPIPETVPPRRATLAANMETALNALWDSGAGAGDRIVVVGVGLVGLLITYLAAQLPGAEVTAVDPDPARGAIAGSFGAHFAACTQAVREADVVFHTSASSEGLCAALSCCATEASLVEVSWYGDKAVTVGLGGSFHAKRLRLISSQVGAVPAARAPRWPHKRRLAKALDLLADPRLDALITEDVAFADLPGALARILGDDPQGVATVVRYA</sequence>
<keyword evidence="7" id="KW-1185">Reference proteome</keyword>